<feature type="transmembrane region" description="Helical" evidence="1">
    <location>
        <begin position="44"/>
        <end position="67"/>
    </location>
</feature>
<evidence type="ECO:0000256" key="1">
    <source>
        <dbReference type="SAM" id="Phobius"/>
    </source>
</evidence>
<reference evidence="2 3" key="1">
    <citation type="submission" date="2021-05" db="EMBL/GenBank/DDBJ databases">
        <title>Novel Bacillus species.</title>
        <authorList>
            <person name="Liu G."/>
        </authorList>
    </citation>
    <scope>NUCLEOTIDE SEQUENCE [LARGE SCALE GENOMIC DNA]</scope>
    <source>
        <strain evidence="3">FJAT-49780</strain>
    </source>
</reference>
<feature type="transmembrane region" description="Helical" evidence="1">
    <location>
        <begin position="12"/>
        <end position="32"/>
    </location>
</feature>
<proteinExistence type="predicted"/>
<comment type="caution">
    <text evidence="2">The sequence shown here is derived from an EMBL/GenBank/DDBJ whole genome shotgun (WGS) entry which is preliminary data.</text>
</comment>
<accession>A0A942YGM7</accession>
<gene>
    <name evidence="2" type="ORF">KHA97_14820</name>
</gene>
<evidence type="ECO:0000313" key="3">
    <source>
        <dbReference type="Proteomes" id="UP000681414"/>
    </source>
</evidence>
<keyword evidence="3" id="KW-1185">Reference proteome</keyword>
<keyword evidence="1" id="KW-1133">Transmembrane helix</keyword>
<dbReference type="Proteomes" id="UP000681414">
    <property type="component" value="Unassembled WGS sequence"/>
</dbReference>
<dbReference type="RefSeq" id="WP_213125476.1">
    <property type="nucleotide sequence ID" value="NZ_JAGYPG010000002.1"/>
</dbReference>
<name>A0A942YGM7_9BACI</name>
<protein>
    <submittedName>
        <fullName evidence="2">Uncharacterized protein</fullName>
    </submittedName>
</protein>
<feature type="transmembrane region" description="Helical" evidence="1">
    <location>
        <begin position="168"/>
        <end position="186"/>
    </location>
</feature>
<feature type="transmembrane region" description="Helical" evidence="1">
    <location>
        <begin position="117"/>
        <end position="138"/>
    </location>
</feature>
<dbReference type="EMBL" id="JAGYPG010000002">
    <property type="protein sequence ID" value="MBS4196338.1"/>
    <property type="molecule type" value="Genomic_DNA"/>
</dbReference>
<keyword evidence="1" id="KW-0812">Transmembrane</keyword>
<organism evidence="2 3">
    <name type="scientific">Lederbergia citri</name>
    <dbReference type="NCBI Taxonomy" id="2833580"/>
    <lineage>
        <taxon>Bacteria</taxon>
        <taxon>Bacillati</taxon>
        <taxon>Bacillota</taxon>
        <taxon>Bacilli</taxon>
        <taxon>Bacillales</taxon>
        <taxon>Bacillaceae</taxon>
        <taxon>Lederbergia</taxon>
    </lineage>
</organism>
<dbReference type="AlphaFoldDB" id="A0A942YGM7"/>
<sequence length="195" mass="21301">MSGLKSFKLYSVLTLLSGILLLMAWVLFTFGYFERDYSSAHYYIPIYIEYFGTTLFLFALIGLYLYHLNSSGKFLTFSFIIGITGTTLSLGAKYLGLYINPYINKVAPDVLSAPPESIVGLVVSFLVYAIGVILIGINIMKSKKLPLLGGLVLAVSPLFEFVPVAGIPLSSLILGLALVYLGVSLYRRDTAISPS</sequence>
<keyword evidence="1" id="KW-0472">Membrane</keyword>
<feature type="transmembrane region" description="Helical" evidence="1">
    <location>
        <begin position="74"/>
        <end position="97"/>
    </location>
</feature>
<evidence type="ECO:0000313" key="2">
    <source>
        <dbReference type="EMBL" id="MBS4196338.1"/>
    </source>
</evidence>